<evidence type="ECO:0000259" key="2">
    <source>
        <dbReference type="Pfam" id="PF13679"/>
    </source>
</evidence>
<keyword evidence="4" id="KW-1185">Reference proteome</keyword>
<feature type="compositionally biased region" description="Basic and acidic residues" evidence="1">
    <location>
        <begin position="1"/>
        <end position="13"/>
    </location>
</feature>
<keyword evidence="3" id="KW-0808">Transferase</keyword>
<protein>
    <submittedName>
        <fullName evidence="3">Methyltransferase domain containing protein</fullName>
    </submittedName>
</protein>
<dbReference type="InterPro" id="IPR025714">
    <property type="entry name" value="Methyltranfer_dom"/>
</dbReference>
<evidence type="ECO:0000313" key="3">
    <source>
        <dbReference type="EMBL" id="KAG7370576.1"/>
    </source>
</evidence>
<dbReference type="EMBL" id="JAGRRH010000004">
    <property type="protein sequence ID" value="KAG7370576.1"/>
    <property type="molecule type" value="Genomic_DNA"/>
</dbReference>
<dbReference type="Pfam" id="PF13679">
    <property type="entry name" value="Methyltransf_32"/>
    <property type="match status" value="1"/>
</dbReference>
<feature type="domain" description="Methyltransferase" evidence="2">
    <location>
        <begin position="117"/>
        <end position="290"/>
    </location>
</feature>
<dbReference type="OrthoDB" id="496551at2759"/>
<evidence type="ECO:0000256" key="1">
    <source>
        <dbReference type="SAM" id="MobiDB-lite"/>
    </source>
</evidence>
<proteinExistence type="predicted"/>
<gene>
    <name evidence="3" type="ORF">IV203_019146</name>
</gene>
<organism evidence="3 4">
    <name type="scientific">Nitzschia inconspicua</name>
    <dbReference type="NCBI Taxonomy" id="303405"/>
    <lineage>
        <taxon>Eukaryota</taxon>
        <taxon>Sar</taxon>
        <taxon>Stramenopiles</taxon>
        <taxon>Ochrophyta</taxon>
        <taxon>Bacillariophyta</taxon>
        <taxon>Bacillariophyceae</taxon>
        <taxon>Bacillariophycidae</taxon>
        <taxon>Bacillariales</taxon>
        <taxon>Bacillariaceae</taxon>
        <taxon>Nitzschia</taxon>
    </lineage>
</organism>
<reference evidence="3" key="2">
    <citation type="submission" date="2021-04" db="EMBL/GenBank/DDBJ databases">
        <authorList>
            <person name="Podell S."/>
        </authorList>
    </citation>
    <scope>NUCLEOTIDE SEQUENCE</scope>
    <source>
        <strain evidence="3">Hildebrandi</strain>
    </source>
</reference>
<feature type="compositionally biased region" description="Polar residues" evidence="1">
    <location>
        <begin position="14"/>
        <end position="45"/>
    </location>
</feature>
<comment type="caution">
    <text evidence="3">The sequence shown here is derived from an EMBL/GenBank/DDBJ whole genome shotgun (WGS) entry which is preliminary data.</text>
</comment>
<name>A0A9K3M1U2_9STRA</name>
<feature type="region of interest" description="Disordered" evidence="1">
    <location>
        <begin position="358"/>
        <end position="387"/>
    </location>
</feature>
<accession>A0A9K3M1U2</accession>
<keyword evidence="3" id="KW-0489">Methyltransferase</keyword>
<feature type="region of interest" description="Disordered" evidence="1">
    <location>
        <begin position="195"/>
        <end position="215"/>
    </location>
</feature>
<dbReference type="GO" id="GO:0008168">
    <property type="term" value="F:methyltransferase activity"/>
    <property type="evidence" value="ECO:0007669"/>
    <property type="project" value="UniProtKB-KW"/>
</dbReference>
<dbReference type="GO" id="GO:0032259">
    <property type="term" value="P:methylation"/>
    <property type="evidence" value="ECO:0007669"/>
    <property type="project" value="UniProtKB-KW"/>
</dbReference>
<sequence length="443" mass="50517">MTVSSKDYHDKTAEGNNDMSSVHDSNNKDSPTTQHNQTNGHSSTAMSDDEFCAFMEGQLQQHPLSKDYPDIFAKAPQCMTQWRRRFQDNPPLWRRLFDRDRVTKEFIEAVPVLDAVVRLIESQSTTSDTTTEKKYTIVDLCSGKGYLSMLLSELLTPSKVSRIVLMDKAFPMRNQQPQSHHINWEHIYGDRPTNVDKQQQQEEEEETNITGTTPPSSTYYETWPISLDTSKQDLKASRQLDNIPHHYFSTEHPAIILAIHLCGTLSLRAVQLFNDNPDTVHFLALKPCCLPGMVHVKRHEIFRLGHHSFDSNEVCIHGKWKQNKWVGGPPRSHLQDKFQVWSNHLYCGIVETDDYNDDCGGGGNAKPTKEEDDDENAPAAPDRSGRKIHCRIMVQQGGGFQNDFLFAQRHPTTDAIWEHLKRYQVQNTEPTGTNNIESLSKAS</sequence>
<dbReference type="AlphaFoldDB" id="A0A9K3M1U2"/>
<evidence type="ECO:0000313" key="4">
    <source>
        <dbReference type="Proteomes" id="UP000693970"/>
    </source>
</evidence>
<feature type="region of interest" description="Disordered" evidence="1">
    <location>
        <begin position="1"/>
        <end position="45"/>
    </location>
</feature>
<dbReference type="Proteomes" id="UP000693970">
    <property type="component" value="Unassembled WGS sequence"/>
</dbReference>
<reference evidence="3" key="1">
    <citation type="journal article" date="2021" name="Sci. Rep.">
        <title>Diploid genomic architecture of Nitzschia inconspicua, an elite biomass production diatom.</title>
        <authorList>
            <person name="Oliver A."/>
            <person name="Podell S."/>
            <person name="Pinowska A."/>
            <person name="Traller J.C."/>
            <person name="Smith S.R."/>
            <person name="McClure R."/>
            <person name="Beliaev A."/>
            <person name="Bohutskyi P."/>
            <person name="Hill E.A."/>
            <person name="Rabines A."/>
            <person name="Zheng H."/>
            <person name="Allen L.Z."/>
            <person name="Kuo A."/>
            <person name="Grigoriev I.V."/>
            <person name="Allen A.E."/>
            <person name="Hazlebeck D."/>
            <person name="Allen E.E."/>
        </authorList>
    </citation>
    <scope>NUCLEOTIDE SEQUENCE</scope>
    <source>
        <strain evidence="3">Hildebrandi</strain>
    </source>
</reference>